<reference evidence="4" key="1">
    <citation type="journal article" date="2021" name="Proc. Natl. Acad. Sci. U.S.A.">
        <title>Three genomes in the algal genus Volvox reveal the fate of a haploid sex-determining region after a transition to homothallism.</title>
        <authorList>
            <person name="Yamamoto K."/>
            <person name="Hamaji T."/>
            <person name="Kawai-Toyooka H."/>
            <person name="Matsuzaki R."/>
            <person name="Takahashi F."/>
            <person name="Nishimura Y."/>
            <person name="Kawachi M."/>
            <person name="Noguchi H."/>
            <person name="Minakuchi Y."/>
            <person name="Umen J.G."/>
            <person name="Toyoda A."/>
            <person name="Nozaki H."/>
        </authorList>
    </citation>
    <scope>NUCLEOTIDE SEQUENCE</scope>
    <source>
        <strain evidence="4">NIES-3780</strain>
    </source>
</reference>
<evidence type="ECO:0000256" key="2">
    <source>
        <dbReference type="SAM" id="MobiDB-lite"/>
    </source>
</evidence>
<comment type="caution">
    <text evidence="4">The sequence shown here is derived from an EMBL/GenBank/DDBJ whole genome shotgun (WGS) entry which is preliminary data.</text>
</comment>
<keyword evidence="5" id="KW-1185">Reference proteome</keyword>
<sequence>MDDRRTKRGLRTRPAERSEDEKMVRSGTGSASGGGGIFKSAAVAVLRQHRRLMTTGDITRLAVDMGLLKCQGKTPEATMASALYTDVKRKLQASQFTRPQEGLFGLREWLDEGYFPEGWVGPPDGLGLAPFKRRNNTGSHQGGASATAVMPKVGRQGVRTGPGRSSKSRASRSWRTTSSDAEDDEMLEDDDDDMMTGGRSYLGSSSLAVHGAGSAAGLGVMHGDDEDADDAMGEGEDVDMEEEPDGGEEATADEGPEEQGSDRRPGTEDLGGGGGPWEEQHHVKDLNSARGYPHQPAVSPRTGGGRRSGRFRSGGGGAASEPTLPQDECLSPLHMLGEAAASESMGELVAEQSGTPPAKRRRPSSITVPDRGGGLGGVEGATPKSPYEDSLAALHEIATSPSTFDLTSHRESQQRDREAGRGGFHAGEGAALGGGKVGRLRPRLHVDVPSHGPDLVNGPGSRRDGGTPGTTLLTDNPMLQGETTPAILLQASPVTTANGQQAMMLRQAPVLVTLPPALASPSAATAGQLDTPALLHVQLPGGAPSDLMQTTLITPTGQQLTPFRPHAGGTGQSGRGGLKVDTGPASSRPVGRRVSFSGQVGILGPPSGVGVALHQSLQPPGQVPAPGGAAVNGPGQYTVTPGGQTWPPKLTAPQVEHELTEITRVQTVVERLESKLGNTHPQVGKAWLSLSRMYQHLAEAQRNIGGCCMSSRAKSVEALKRARTVCRAVAESCGTSLLCEAPFDYLTCRNSQPAGDTEPGREAGASPTDGPGRVDGDSVPQPLDFKGSCGKGAATAQQHGASGDVHVVTGSGFNHASGTHAATGVQEQHYREDTTWGAAGPEGSPSIVDAGSSQPTVVVQG</sequence>
<feature type="compositionally biased region" description="Basic and acidic residues" evidence="2">
    <location>
        <begin position="407"/>
        <end position="420"/>
    </location>
</feature>
<evidence type="ECO:0000256" key="1">
    <source>
        <dbReference type="ARBA" id="ARBA00023163"/>
    </source>
</evidence>
<feature type="compositionally biased region" description="Acidic residues" evidence="2">
    <location>
        <begin position="180"/>
        <end position="194"/>
    </location>
</feature>
<proteinExistence type="predicted"/>
<feature type="region of interest" description="Disordered" evidence="2">
    <location>
        <begin position="217"/>
        <end position="386"/>
    </location>
</feature>
<gene>
    <name evidence="4" type="ORF">Vafri_2907</name>
</gene>
<feature type="region of interest" description="Disordered" evidence="2">
    <location>
        <begin position="399"/>
        <end position="471"/>
    </location>
</feature>
<feature type="compositionally biased region" description="Gly residues" evidence="2">
    <location>
        <begin position="302"/>
        <end position="318"/>
    </location>
</feature>
<protein>
    <recommendedName>
        <fullName evidence="3">HTH HARE-type domain-containing protein</fullName>
    </recommendedName>
</protein>
<dbReference type="GO" id="GO:0006355">
    <property type="term" value="P:regulation of DNA-templated transcription"/>
    <property type="evidence" value="ECO:0007669"/>
    <property type="project" value="InterPro"/>
</dbReference>
<feature type="compositionally biased region" description="Gly residues" evidence="2">
    <location>
        <begin position="421"/>
        <end position="437"/>
    </location>
</feature>
<evidence type="ECO:0000313" key="5">
    <source>
        <dbReference type="Proteomes" id="UP000747399"/>
    </source>
</evidence>
<feature type="region of interest" description="Disordered" evidence="2">
    <location>
        <begin position="131"/>
        <end position="199"/>
    </location>
</feature>
<evidence type="ECO:0000313" key="4">
    <source>
        <dbReference type="EMBL" id="GIL45751.1"/>
    </source>
</evidence>
<keyword evidence="1" id="KW-0804">Transcription</keyword>
<feature type="compositionally biased region" description="Basic and acidic residues" evidence="2">
    <location>
        <begin position="13"/>
        <end position="24"/>
    </location>
</feature>
<feature type="compositionally biased region" description="Acidic residues" evidence="2">
    <location>
        <begin position="224"/>
        <end position="259"/>
    </location>
</feature>
<organism evidence="4 5">
    <name type="scientific">Volvox africanus</name>
    <dbReference type="NCBI Taxonomy" id="51714"/>
    <lineage>
        <taxon>Eukaryota</taxon>
        <taxon>Viridiplantae</taxon>
        <taxon>Chlorophyta</taxon>
        <taxon>core chlorophytes</taxon>
        <taxon>Chlorophyceae</taxon>
        <taxon>CS clade</taxon>
        <taxon>Chlamydomonadales</taxon>
        <taxon>Volvocaceae</taxon>
        <taxon>Volvox</taxon>
    </lineage>
</organism>
<name>A0A8J4AQE6_9CHLO</name>
<feature type="region of interest" description="Disordered" evidence="2">
    <location>
        <begin position="1"/>
        <end position="33"/>
    </location>
</feature>
<feature type="domain" description="HTH HARE-type" evidence="3">
    <location>
        <begin position="36"/>
        <end position="109"/>
    </location>
</feature>
<dbReference type="Pfam" id="PF05066">
    <property type="entry name" value="HARE-HTH"/>
    <property type="match status" value="1"/>
</dbReference>
<dbReference type="PROSITE" id="PS51913">
    <property type="entry name" value="HTH_HARE"/>
    <property type="match status" value="1"/>
</dbReference>
<dbReference type="InterPro" id="IPR007759">
    <property type="entry name" value="Asxl_HARE-HTH"/>
</dbReference>
<dbReference type="AlphaFoldDB" id="A0A8J4AQE6"/>
<feature type="region of interest" description="Disordered" evidence="2">
    <location>
        <begin position="557"/>
        <end position="592"/>
    </location>
</feature>
<feature type="compositionally biased region" description="Gly residues" evidence="2">
    <location>
        <begin position="568"/>
        <end position="577"/>
    </location>
</feature>
<dbReference type="Proteomes" id="UP000747399">
    <property type="component" value="Unassembled WGS sequence"/>
</dbReference>
<feature type="compositionally biased region" description="Basic residues" evidence="2">
    <location>
        <begin position="1"/>
        <end position="11"/>
    </location>
</feature>
<dbReference type="EMBL" id="BNCO01000003">
    <property type="protein sequence ID" value="GIL45751.1"/>
    <property type="molecule type" value="Genomic_DNA"/>
</dbReference>
<feature type="compositionally biased region" description="Polar residues" evidence="2">
    <location>
        <begin position="851"/>
        <end position="861"/>
    </location>
</feature>
<evidence type="ECO:0000259" key="3">
    <source>
        <dbReference type="PROSITE" id="PS51913"/>
    </source>
</evidence>
<accession>A0A8J4AQE6</accession>
<feature type="compositionally biased region" description="Basic and acidic residues" evidence="2">
    <location>
        <begin position="278"/>
        <end position="287"/>
    </location>
</feature>
<feature type="region of interest" description="Disordered" evidence="2">
    <location>
        <begin position="752"/>
        <end position="861"/>
    </location>
</feature>